<feature type="region of interest" description="Disordered" evidence="1">
    <location>
        <begin position="1"/>
        <end position="34"/>
    </location>
</feature>
<dbReference type="EMBL" id="HBUF01578126">
    <property type="protein sequence ID" value="CAG6769198.1"/>
    <property type="molecule type" value="Transcribed_RNA"/>
</dbReference>
<evidence type="ECO:0000256" key="1">
    <source>
        <dbReference type="SAM" id="MobiDB-lite"/>
    </source>
</evidence>
<proteinExistence type="predicted"/>
<accession>A0A8D9EWP4</accession>
<organism evidence="2">
    <name type="scientific">Cacopsylla melanoneura</name>
    <dbReference type="NCBI Taxonomy" id="428564"/>
    <lineage>
        <taxon>Eukaryota</taxon>
        <taxon>Metazoa</taxon>
        <taxon>Ecdysozoa</taxon>
        <taxon>Arthropoda</taxon>
        <taxon>Hexapoda</taxon>
        <taxon>Insecta</taxon>
        <taxon>Pterygota</taxon>
        <taxon>Neoptera</taxon>
        <taxon>Paraneoptera</taxon>
        <taxon>Hemiptera</taxon>
        <taxon>Sternorrhyncha</taxon>
        <taxon>Psylloidea</taxon>
        <taxon>Psyllidae</taxon>
        <taxon>Psyllinae</taxon>
        <taxon>Cacopsylla</taxon>
    </lineage>
</organism>
<dbReference type="AlphaFoldDB" id="A0A8D9EWP4"/>
<name>A0A8D9EWP4_9HEMI</name>
<feature type="compositionally biased region" description="Low complexity" evidence="1">
    <location>
        <begin position="108"/>
        <end position="123"/>
    </location>
</feature>
<feature type="compositionally biased region" description="Polar residues" evidence="1">
    <location>
        <begin position="1"/>
        <end position="19"/>
    </location>
</feature>
<sequence>MRERNPPNTENSLSVTTKNVYRKQSNKNTQITTRPQKRIENIEMHEKCTNTKEIETKTEQQLYELQYGKQFINKVWEHNMEACSFKYAAHKYLRHREATEKLRKKKPQQQQQQQQRTKQQQPV</sequence>
<reference evidence="2" key="1">
    <citation type="submission" date="2021-05" db="EMBL/GenBank/DDBJ databases">
        <authorList>
            <person name="Alioto T."/>
            <person name="Alioto T."/>
            <person name="Gomez Garrido J."/>
        </authorList>
    </citation>
    <scope>NUCLEOTIDE SEQUENCE</scope>
</reference>
<feature type="region of interest" description="Disordered" evidence="1">
    <location>
        <begin position="96"/>
        <end position="123"/>
    </location>
</feature>
<protein>
    <submittedName>
        <fullName evidence="2">Uncharacterized protein</fullName>
    </submittedName>
</protein>
<evidence type="ECO:0000313" key="2">
    <source>
        <dbReference type="EMBL" id="CAG6769198.1"/>
    </source>
</evidence>